<dbReference type="PANTHER" id="PTHR30168:SF0">
    <property type="entry name" value="INNER MEMBRANE PROTEIN"/>
    <property type="match status" value="1"/>
</dbReference>
<dbReference type="InterPro" id="IPR002509">
    <property type="entry name" value="NODB_dom"/>
</dbReference>
<evidence type="ECO:0000313" key="5">
    <source>
        <dbReference type="EMBL" id="CAD7222045.1"/>
    </source>
</evidence>
<name>A0A7R8VZP1_9CRUS</name>
<dbReference type="Gene3D" id="3.20.20.370">
    <property type="entry name" value="Glycoside hydrolase/deacetylase"/>
    <property type="match status" value="1"/>
</dbReference>
<keyword evidence="4" id="KW-0472">Membrane</keyword>
<dbReference type="InterPro" id="IPR007343">
    <property type="entry name" value="Uncharacterised_pept_Zn_put"/>
</dbReference>
<dbReference type="GO" id="GO:0016810">
    <property type="term" value="F:hydrolase activity, acting on carbon-nitrogen (but not peptide) bonds"/>
    <property type="evidence" value="ECO:0007669"/>
    <property type="project" value="InterPro"/>
</dbReference>
<evidence type="ECO:0000256" key="4">
    <source>
        <dbReference type="ARBA" id="ARBA00023136"/>
    </source>
</evidence>
<protein>
    <submittedName>
        <fullName evidence="5">Uncharacterized protein</fullName>
    </submittedName>
</protein>
<dbReference type="AlphaFoldDB" id="A0A7R8VZP1"/>
<dbReference type="SUPFAM" id="SSF88713">
    <property type="entry name" value="Glycoside hydrolase/deacetylase"/>
    <property type="match status" value="1"/>
</dbReference>
<accession>A0A7R8VZP1</accession>
<evidence type="ECO:0000256" key="2">
    <source>
        <dbReference type="ARBA" id="ARBA00022692"/>
    </source>
</evidence>
<reference evidence="5" key="1">
    <citation type="submission" date="2020-11" db="EMBL/GenBank/DDBJ databases">
        <authorList>
            <person name="Tran Van P."/>
        </authorList>
    </citation>
    <scope>NUCLEOTIDE SEQUENCE</scope>
</reference>
<dbReference type="PANTHER" id="PTHR30168">
    <property type="entry name" value="PUTATIVE MEMBRANE PROTEIN YPFJ"/>
    <property type="match status" value="1"/>
</dbReference>
<proteinExistence type="predicted"/>
<dbReference type="EMBL" id="OB660025">
    <property type="protein sequence ID" value="CAD7222045.1"/>
    <property type="molecule type" value="Genomic_DNA"/>
</dbReference>
<dbReference type="Pfam" id="PF04228">
    <property type="entry name" value="Zn_peptidase"/>
    <property type="match status" value="1"/>
</dbReference>
<organism evidence="5">
    <name type="scientific">Cyprideis torosa</name>
    <dbReference type="NCBI Taxonomy" id="163714"/>
    <lineage>
        <taxon>Eukaryota</taxon>
        <taxon>Metazoa</taxon>
        <taxon>Ecdysozoa</taxon>
        <taxon>Arthropoda</taxon>
        <taxon>Crustacea</taxon>
        <taxon>Oligostraca</taxon>
        <taxon>Ostracoda</taxon>
        <taxon>Podocopa</taxon>
        <taxon>Podocopida</taxon>
        <taxon>Cytherocopina</taxon>
        <taxon>Cytheroidea</taxon>
        <taxon>Cytherideidae</taxon>
        <taxon>Cyprideis</taxon>
    </lineage>
</organism>
<comment type="subcellular location">
    <subcellularLocation>
        <location evidence="1">Membrane</location>
        <topology evidence="1">Single-pass membrane protein</topology>
    </subcellularLocation>
</comment>
<keyword evidence="3" id="KW-1133">Transmembrane helix</keyword>
<dbReference type="GO" id="GO:0005975">
    <property type="term" value="P:carbohydrate metabolic process"/>
    <property type="evidence" value="ECO:0007669"/>
    <property type="project" value="InterPro"/>
</dbReference>
<keyword evidence="2" id="KW-0812">Transmembrane</keyword>
<dbReference type="Pfam" id="PF01522">
    <property type="entry name" value="Polysacc_deac_1"/>
    <property type="match status" value="1"/>
</dbReference>
<evidence type="ECO:0000256" key="3">
    <source>
        <dbReference type="ARBA" id="ARBA00022989"/>
    </source>
</evidence>
<gene>
    <name evidence="5" type="ORF">CTOB1V02_LOCUS64</name>
</gene>
<dbReference type="GO" id="GO:0016020">
    <property type="term" value="C:membrane"/>
    <property type="evidence" value="ECO:0007669"/>
    <property type="project" value="UniProtKB-SubCell"/>
</dbReference>
<sequence>MARIAVQFVINYEEGGENCVLHGDDASEAFLSEIVGAQPIVGARHMNMESIYEYGSRAGFWRLHRIFTERELPVTVFAVTMAMERNPEAVAAMLDADWEIASHGYRWIDYQYIEEAIEREHIERALEVHTSMTGSEPDGWYIGRTGPNTRRILLETCTPLYDADSYADDLPYWVEGNKGKPHLIVPYTLDANDMRFATSQGFNSGDQFFSYLKDSFDILREEEDVWAKQFAERGGRYRDPKLILFSNEVSSACGYATAASGPFYCPGDDQVYIDLSFFKELERMGGVGDFARAYVLGHEVGHHVQNLLGVSMAVQKARSQASEAEGNALSVKAELQADCYAGVWAHHAHEQSRLLEEGDIEEGLRTAAAIGDDQIMQRAGRSIRPDAFTHGTSQQRAKWFLTGLKSGKMESCTTLPMTL</sequence>
<evidence type="ECO:0000256" key="1">
    <source>
        <dbReference type="ARBA" id="ARBA00004167"/>
    </source>
</evidence>
<dbReference type="OrthoDB" id="10057510at2759"/>
<dbReference type="InterPro" id="IPR011330">
    <property type="entry name" value="Glyco_hydro/deAcase_b/a-brl"/>
</dbReference>
<dbReference type="PROSITE" id="PS51677">
    <property type="entry name" value="NODB"/>
    <property type="match status" value="1"/>
</dbReference>